<sequence>MLRKSFNSPIFKYLCNYYQIPSKTQSKQNLICYTYILCDLFKWGTDETINEFKKAIQVDVIRELINHKDSVVRLNSNEVLSWIVKTAEMKRMAKMIQDFIYKNQEKIAEAVEQGILKEICDILERINKNEDGMAGVADPACFVIYLIFEGNPQFTPEALEQGGIVDHLISIIDSSSTKQAIFNQIESVRVIVNELQDEQLHILFDRGQILTISKHLGNEEPSTRYEASEIVERIIQSGISNINDGDQNPFRKQMEEDGTIQKIMGKFKSDKSINKMVNFNIALTIALLFKAFPLPAKYSSIVVNLKINCRDLEENLCSKALSALACLAQCE</sequence>
<dbReference type="EMBL" id="SNRW01030403">
    <property type="protein sequence ID" value="KAA6358076.1"/>
    <property type="molecule type" value="Genomic_DNA"/>
</dbReference>
<reference evidence="1 2" key="1">
    <citation type="submission" date="2019-03" db="EMBL/GenBank/DDBJ databases">
        <title>Single cell metagenomics reveals metabolic interactions within the superorganism composed of flagellate Streblomastix strix and complex community of Bacteroidetes bacteria on its surface.</title>
        <authorList>
            <person name="Treitli S.C."/>
            <person name="Kolisko M."/>
            <person name="Husnik F."/>
            <person name="Keeling P."/>
            <person name="Hampl V."/>
        </authorList>
    </citation>
    <scope>NUCLEOTIDE SEQUENCE [LARGE SCALE GENOMIC DNA]</scope>
    <source>
        <strain evidence="1">ST1C</strain>
    </source>
</reference>
<gene>
    <name evidence="1" type="ORF">EZS28_046397</name>
</gene>
<dbReference type="Gene3D" id="1.25.10.10">
    <property type="entry name" value="Leucine-rich Repeat Variant"/>
    <property type="match status" value="1"/>
</dbReference>
<evidence type="ECO:0000313" key="2">
    <source>
        <dbReference type="Proteomes" id="UP000324800"/>
    </source>
</evidence>
<accession>A0A5J4THZ3</accession>
<dbReference type="SUPFAM" id="SSF48371">
    <property type="entry name" value="ARM repeat"/>
    <property type="match status" value="1"/>
</dbReference>
<comment type="caution">
    <text evidence="1">The sequence shown here is derived from an EMBL/GenBank/DDBJ whole genome shotgun (WGS) entry which is preliminary data.</text>
</comment>
<dbReference type="Proteomes" id="UP000324800">
    <property type="component" value="Unassembled WGS sequence"/>
</dbReference>
<dbReference type="InterPro" id="IPR016024">
    <property type="entry name" value="ARM-type_fold"/>
</dbReference>
<name>A0A5J4THZ3_9EUKA</name>
<protein>
    <submittedName>
        <fullName evidence="1">Uncharacterized protein</fullName>
    </submittedName>
</protein>
<evidence type="ECO:0000313" key="1">
    <source>
        <dbReference type="EMBL" id="KAA6358076.1"/>
    </source>
</evidence>
<organism evidence="1 2">
    <name type="scientific">Streblomastix strix</name>
    <dbReference type="NCBI Taxonomy" id="222440"/>
    <lineage>
        <taxon>Eukaryota</taxon>
        <taxon>Metamonada</taxon>
        <taxon>Preaxostyla</taxon>
        <taxon>Oxymonadida</taxon>
        <taxon>Streblomastigidae</taxon>
        <taxon>Streblomastix</taxon>
    </lineage>
</organism>
<feature type="non-terminal residue" evidence="1">
    <location>
        <position position="331"/>
    </location>
</feature>
<dbReference type="AlphaFoldDB" id="A0A5J4THZ3"/>
<dbReference type="InterPro" id="IPR011989">
    <property type="entry name" value="ARM-like"/>
</dbReference>
<proteinExistence type="predicted"/>